<dbReference type="Gene3D" id="3.40.50.1000">
    <property type="entry name" value="HAD superfamily/HAD-like"/>
    <property type="match status" value="1"/>
</dbReference>
<evidence type="ECO:0000313" key="6">
    <source>
        <dbReference type="EMBL" id="MCA9301788.1"/>
    </source>
</evidence>
<dbReference type="PANTHER" id="PTHR46193">
    <property type="entry name" value="6-PHOSPHOGLUCONATE PHOSPHATASE"/>
    <property type="match status" value="1"/>
</dbReference>
<comment type="similarity">
    <text evidence="2">Belongs to the HAD-like hydrolase superfamily. CbbY/CbbZ/Gph/YieH family.</text>
</comment>
<gene>
    <name evidence="6" type="ORF">KDA10_00245</name>
</gene>
<evidence type="ECO:0000256" key="4">
    <source>
        <dbReference type="ARBA" id="ARBA00022842"/>
    </source>
</evidence>
<accession>A0A955IVM1</accession>
<dbReference type="AlphaFoldDB" id="A0A955IVM1"/>
<keyword evidence="5" id="KW-0119">Carbohydrate metabolism</keyword>
<keyword evidence="3" id="KW-0479">Metal-binding</keyword>
<name>A0A955IVM1_UNCKA</name>
<dbReference type="InterPro" id="IPR051600">
    <property type="entry name" value="Beta-PGM-like"/>
</dbReference>
<reference evidence="6" key="2">
    <citation type="journal article" date="2021" name="Microbiome">
        <title>Successional dynamics and alternative stable states in a saline activated sludge microbial community over 9 years.</title>
        <authorList>
            <person name="Wang Y."/>
            <person name="Ye J."/>
            <person name="Ju F."/>
            <person name="Liu L."/>
            <person name="Boyd J.A."/>
            <person name="Deng Y."/>
            <person name="Parks D.H."/>
            <person name="Jiang X."/>
            <person name="Yin X."/>
            <person name="Woodcroft B.J."/>
            <person name="Tyson G.W."/>
            <person name="Hugenholtz P."/>
            <person name="Polz M.F."/>
            <person name="Zhang T."/>
        </authorList>
    </citation>
    <scope>NUCLEOTIDE SEQUENCE</scope>
    <source>
        <strain evidence="6">HKST-UBA80</strain>
    </source>
</reference>
<dbReference type="SUPFAM" id="SSF56784">
    <property type="entry name" value="HAD-like"/>
    <property type="match status" value="1"/>
</dbReference>
<dbReference type="GO" id="GO:0046872">
    <property type="term" value="F:metal ion binding"/>
    <property type="evidence" value="ECO:0007669"/>
    <property type="project" value="UniProtKB-KW"/>
</dbReference>
<evidence type="ECO:0000256" key="3">
    <source>
        <dbReference type="ARBA" id="ARBA00022723"/>
    </source>
</evidence>
<dbReference type="SFLD" id="SFLDS00003">
    <property type="entry name" value="Haloacid_Dehalogenase"/>
    <property type="match status" value="1"/>
</dbReference>
<dbReference type="Proteomes" id="UP000714817">
    <property type="component" value="Unassembled WGS sequence"/>
</dbReference>
<sequence>MYKSLLQNKKAVIFDLDGTITDTEYFWAKAIVNIADENYGFVEYNIAETAGLELTDRWEHILLKRQIEPKIPYSDLVKMTITRFVQYITEAETIKTLPGFWSLATELKLEKNIKIGLTTNTRKELVNTILDKIGLSEFFDAVVTLDDAKKPKPDPEMYHICLKELGISSKECLVFEDSYFGAQASAKANIQTVVIWDALIDKKSYPEEVIGFIPDFEGLAGNLDKNLEEVLLDQVKEVLDQPAQEE</sequence>
<reference evidence="6" key="1">
    <citation type="submission" date="2020-04" db="EMBL/GenBank/DDBJ databases">
        <authorList>
            <person name="Zhang T."/>
        </authorList>
    </citation>
    <scope>NUCLEOTIDE SEQUENCE</scope>
    <source>
        <strain evidence="6">HKST-UBA80</strain>
    </source>
</reference>
<evidence type="ECO:0000256" key="1">
    <source>
        <dbReference type="ARBA" id="ARBA00001946"/>
    </source>
</evidence>
<dbReference type="InterPro" id="IPR041492">
    <property type="entry name" value="HAD_2"/>
</dbReference>
<comment type="caution">
    <text evidence="6">The sequence shown here is derived from an EMBL/GenBank/DDBJ whole genome shotgun (WGS) entry which is preliminary data.</text>
</comment>
<dbReference type="GO" id="GO:0003824">
    <property type="term" value="F:catalytic activity"/>
    <property type="evidence" value="ECO:0007669"/>
    <property type="project" value="UniProtKB-ARBA"/>
</dbReference>
<dbReference type="NCBIfam" id="TIGR01509">
    <property type="entry name" value="HAD-SF-IA-v3"/>
    <property type="match status" value="1"/>
</dbReference>
<dbReference type="InterPro" id="IPR036412">
    <property type="entry name" value="HAD-like_sf"/>
</dbReference>
<dbReference type="EMBL" id="JAGQNY010000001">
    <property type="protein sequence ID" value="MCA9301788.1"/>
    <property type="molecule type" value="Genomic_DNA"/>
</dbReference>
<protein>
    <submittedName>
        <fullName evidence="6">HAD family phosphatase</fullName>
    </submittedName>
</protein>
<dbReference type="Gene3D" id="1.10.150.240">
    <property type="entry name" value="Putative phosphatase, domain 2"/>
    <property type="match status" value="1"/>
</dbReference>
<dbReference type="Pfam" id="PF13419">
    <property type="entry name" value="HAD_2"/>
    <property type="match status" value="1"/>
</dbReference>
<evidence type="ECO:0000256" key="2">
    <source>
        <dbReference type="ARBA" id="ARBA00006171"/>
    </source>
</evidence>
<organism evidence="6 7">
    <name type="scientific">candidate division WWE3 bacterium</name>
    <dbReference type="NCBI Taxonomy" id="2053526"/>
    <lineage>
        <taxon>Bacteria</taxon>
        <taxon>Katanobacteria</taxon>
    </lineage>
</organism>
<dbReference type="InterPro" id="IPR006439">
    <property type="entry name" value="HAD-SF_hydro_IA"/>
</dbReference>
<comment type="cofactor">
    <cofactor evidence="1">
        <name>Mg(2+)</name>
        <dbReference type="ChEBI" id="CHEBI:18420"/>
    </cofactor>
</comment>
<dbReference type="SFLD" id="SFLDG01129">
    <property type="entry name" value="C1.5:_HAD__Beta-PGM__Phosphata"/>
    <property type="match status" value="1"/>
</dbReference>
<evidence type="ECO:0000313" key="7">
    <source>
        <dbReference type="Proteomes" id="UP000714817"/>
    </source>
</evidence>
<evidence type="ECO:0000256" key="5">
    <source>
        <dbReference type="ARBA" id="ARBA00023277"/>
    </source>
</evidence>
<dbReference type="PANTHER" id="PTHR46193:SF18">
    <property type="entry name" value="HEXITOL PHOSPHATASE B"/>
    <property type="match status" value="1"/>
</dbReference>
<proteinExistence type="inferred from homology"/>
<dbReference type="CDD" id="cd07505">
    <property type="entry name" value="HAD_BPGM-like"/>
    <property type="match status" value="1"/>
</dbReference>
<dbReference type="PRINTS" id="PR00413">
    <property type="entry name" value="HADHALOGNASE"/>
</dbReference>
<dbReference type="InterPro" id="IPR023214">
    <property type="entry name" value="HAD_sf"/>
</dbReference>
<keyword evidence="4" id="KW-0460">Magnesium</keyword>
<dbReference type="InterPro" id="IPR023198">
    <property type="entry name" value="PGP-like_dom2"/>
</dbReference>